<dbReference type="PANTHER" id="PTHR11469">
    <property type="entry name" value="GLUCOSE-6-PHOSPHATE ISOMERASE"/>
    <property type="match status" value="1"/>
</dbReference>
<dbReference type="GO" id="GO:0048029">
    <property type="term" value="F:monosaccharide binding"/>
    <property type="evidence" value="ECO:0007669"/>
    <property type="project" value="TreeGrafter"/>
</dbReference>
<dbReference type="PRINTS" id="PR00662">
    <property type="entry name" value="G6PISOMERASE"/>
</dbReference>
<keyword evidence="2 4" id="KW-0324">Glycolysis</keyword>
<dbReference type="GO" id="GO:0006096">
    <property type="term" value="P:glycolytic process"/>
    <property type="evidence" value="ECO:0007669"/>
    <property type="project" value="UniProtKB-UniPathway"/>
</dbReference>
<evidence type="ECO:0000256" key="5">
    <source>
        <dbReference type="SAM" id="MobiDB-lite"/>
    </source>
</evidence>
<dbReference type="GO" id="GO:0006094">
    <property type="term" value="P:gluconeogenesis"/>
    <property type="evidence" value="ECO:0007669"/>
    <property type="project" value="UniProtKB-KW"/>
</dbReference>
<protein>
    <recommendedName>
        <fullName evidence="4">Glucose-6-phosphate isomerase</fullName>
        <ecNumber evidence="4">5.3.1.9</ecNumber>
    </recommendedName>
</protein>
<dbReference type="GO" id="GO:0051156">
    <property type="term" value="P:glucose 6-phosphate metabolic process"/>
    <property type="evidence" value="ECO:0007669"/>
    <property type="project" value="TreeGrafter"/>
</dbReference>
<comment type="caution">
    <text evidence="6">The sequence shown here is derived from an EMBL/GenBank/DDBJ whole genome shotgun (WGS) entry which is preliminary data.</text>
</comment>
<dbReference type="Proteomes" id="UP000280726">
    <property type="component" value="Unassembled WGS sequence"/>
</dbReference>
<dbReference type="GO" id="GO:0004347">
    <property type="term" value="F:glucose-6-phosphate isomerase activity"/>
    <property type="evidence" value="ECO:0007669"/>
    <property type="project" value="UniProtKB-EC"/>
</dbReference>
<keyword evidence="1 4" id="KW-0312">Gluconeogenesis</keyword>
<dbReference type="RefSeq" id="WP_123918258.1">
    <property type="nucleotide sequence ID" value="NZ_RKRA01000001.1"/>
</dbReference>
<reference evidence="6 7" key="1">
    <citation type="submission" date="2018-11" db="EMBL/GenBank/DDBJ databases">
        <title>Sequencing the genomes of 1000 actinobacteria strains.</title>
        <authorList>
            <person name="Klenk H.-P."/>
        </authorList>
    </citation>
    <scope>NUCLEOTIDE SEQUENCE [LARGE SCALE GENOMIC DNA]</scope>
    <source>
        <strain evidence="6 7">DSM 14418</strain>
    </source>
</reference>
<feature type="region of interest" description="Disordered" evidence="5">
    <location>
        <begin position="331"/>
        <end position="367"/>
    </location>
</feature>
<comment type="catalytic activity">
    <reaction evidence="4">
        <text>alpha-D-glucose 6-phosphate = beta-D-fructose 6-phosphate</text>
        <dbReference type="Rhea" id="RHEA:11816"/>
        <dbReference type="ChEBI" id="CHEBI:57634"/>
        <dbReference type="ChEBI" id="CHEBI:58225"/>
        <dbReference type="EC" id="5.3.1.9"/>
    </reaction>
</comment>
<evidence type="ECO:0000256" key="2">
    <source>
        <dbReference type="ARBA" id="ARBA00023152"/>
    </source>
</evidence>
<evidence type="ECO:0000256" key="4">
    <source>
        <dbReference type="RuleBase" id="RU000612"/>
    </source>
</evidence>
<dbReference type="PANTHER" id="PTHR11469:SF1">
    <property type="entry name" value="GLUCOSE-6-PHOSPHATE ISOMERASE"/>
    <property type="match status" value="1"/>
</dbReference>
<dbReference type="SUPFAM" id="SSF53697">
    <property type="entry name" value="SIS domain"/>
    <property type="match status" value="1"/>
</dbReference>
<comment type="similarity">
    <text evidence="4">Belongs to the GPI family.</text>
</comment>
<name>A0A3N4ZRU0_9MICO</name>
<keyword evidence="3 4" id="KW-0413">Isomerase</keyword>
<evidence type="ECO:0000313" key="6">
    <source>
        <dbReference type="EMBL" id="RPF28192.1"/>
    </source>
</evidence>
<evidence type="ECO:0000313" key="7">
    <source>
        <dbReference type="Proteomes" id="UP000280726"/>
    </source>
</evidence>
<evidence type="ECO:0000256" key="1">
    <source>
        <dbReference type="ARBA" id="ARBA00022432"/>
    </source>
</evidence>
<feature type="compositionally biased region" description="Low complexity" evidence="5">
    <location>
        <begin position="331"/>
        <end position="351"/>
    </location>
</feature>
<dbReference type="InterPro" id="IPR046348">
    <property type="entry name" value="SIS_dom_sf"/>
</dbReference>
<dbReference type="InterPro" id="IPR001672">
    <property type="entry name" value="G6P_Isomerase"/>
</dbReference>
<keyword evidence="7" id="KW-1185">Reference proteome</keyword>
<evidence type="ECO:0000256" key="3">
    <source>
        <dbReference type="ARBA" id="ARBA00023235"/>
    </source>
</evidence>
<dbReference type="EMBL" id="RKRA01000001">
    <property type="protein sequence ID" value="RPF28192.1"/>
    <property type="molecule type" value="Genomic_DNA"/>
</dbReference>
<dbReference type="GO" id="GO:0097367">
    <property type="term" value="F:carbohydrate derivative binding"/>
    <property type="evidence" value="ECO:0007669"/>
    <property type="project" value="InterPro"/>
</dbReference>
<dbReference type="OrthoDB" id="140919at2"/>
<comment type="pathway">
    <text evidence="4">Carbohydrate degradation; glycolysis; D-glyceraldehyde 3-phosphate and glycerone phosphate from D-glucose: step 2/4.</text>
</comment>
<organism evidence="6 7">
    <name type="scientific">Georgenia muralis</name>
    <dbReference type="NCBI Taxonomy" id="154117"/>
    <lineage>
        <taxon>Bacteria</taxon>
        <taxon>Bacillati</taxon>
        <taxon>Actinomycetota</taxon>
        <taxon>Actinomycetes</taxon>
        <taxon>Micrococcales</taxon>
        <taxon>Bogoriellaceae</taxon>
        <taxon>Georgenia</taxon>
    </lineage>
</organism>
<dbReference type="UniPathway" id="UPA00109">
    <property type="reaction ID" value="UER00181"/>
</dbReference>
<dbReference type="PROSITE" id="PS51463">
    <property type="entry name" value="P_GLUCOSE_ISOMERASE_3"/>
    <property type="match status" value="1"/>
</dbReference>
<dbReference type="AlphaFoldDB" id="A0A3N4ZRU0"/>
<dbReference type="Gene3D" id="3.40.50.10490">
    <property type="entry name" value="Glucose-6-phosphate isomerase like protein, domain 1"/>
    <property type="match status" value="3"/>
</dbReference>
<gene>
    <name evidence="6" type="ORF">EDD32_2706</name>
</gene>
<accession>A0A3N4ZRU0</accession>
<dbReference type="Pfam" id="PF00342">
    <property type="entry name" value="PGI"/>
    <property type="match status" value="1"/>
</dbReference>
<proteinExistence type="inferred from homology"/>
<dbReference type="GO" id="GO:0005829">
    <property type="term" value="C:cytosol"/>
    <property type="evidence" value="ECO:0007669"/>
    <property type="project" value="TreeGrafter"/>
</dbReference>
<dbReference type="EC" id="5.3.1.9" evidence="4"/>
<sequence>MTRPATVVWAGPEEGAVVEVSATGDAARAVGDHVPRLVAEKVASRLAAQDPTLWGEAAEAEAAVRLGWTDLHATSRPLLAPLRALREELAAEGVDRVVLCGMGGSSLAPEVVAGTAGAQLTVLDSTDPDQVRRALDGDLRATVVVVSSKSGSTLETDSHRRIFEAAFADAGIDAASRIVVVTDPGSPLHEAATAAGYRAVLEADPHVGGRFSALSAFGLVASALAGADVEQLLDEAAEVAEVYAEDSEANPALVLAAALAGTEPLRDKIVLRDAGSGLFHLGDWVEQLVAESTGKDGTGLLPVVVGSRAPELDGAAPDVLPVVLLPLTDDAAPASDGPGDAAPGSDGFGDAAEADGRAGDGNDDDDAARTEVTVAGSLGAVLLLWENAVAIAGRLLGVNPFDQPDVEAAKSAARGLLESTPPPERPAFEDSGVEVRASAELLGGADTVAGAVEALLATLGERGYLAVMAYLDREGRAADLLGDVRADLAARTGRPVTFGWGPRFLHSTGQLHKGGPAVGAFLQITGEAEHQVLVPGRDFDLAALLAAQAAGDAAVLAGLGRPVLRLHVTTPDALAWLAGVLAGPVNP</sequence>